<name>A0A2N3LA46_9PROT</name>
<keyword evidence="4" id="KW-1185">Reference proteome</keyword>
<dbReference type="GO" id="GO:0016491">
    <property type="term" value="F:oxidoreductase activity"/>
    <property type="evidence" value="ECO:0007669"/>
    <property type="project" value="UniProtKB-KW"/>
</dbReference>
<dbReference type="Gene3D" id="3.30.9.10">
    <property type="entry name" value="D-Amino Acid Oxidase, subunit A, domain 2"/>
    <property type="match status" value="1"/>
</dbReference>
<dbReference type="PANTHER" id="PTHR13847:SF287">
    <property type="entry name" value="FAD-DEPENDENT OXIDOREDUCTASE DOMAIN-CONTAINING PROTEIN 1"/>
    <property type="match status" value="1"/>
</dbReference>
<keyword evidence="1" id="KW-0560">Oxidoreductase</keyword>
<reference evidence="3 4" key="1">
    <citation type="submission" date="2017-09" db="EMBL/GenBank/DDBJ databases">
        <title>Biodiversity and function of Thalassospira species in the particle-attached aromatic-hydrocarbon-degrading consortia from the surface seawater of the China South Sea.</title>
        <authorList>
            <person name="Dong C."/>
            <person name="Lai Q."/>
            <person name="Shao Z."/>
        </authorList>
    </citation>
    <scope>NUCLEOTIDE SEQUENCE [LARGE SCALE GENOMIC DNA]</scope>
    <source>
        <strain evidence="3 4">139Z-12</strain>
    </source>
</reference>
<comment type="caution">
    <text evidence="3">The sequence shown here is derived from an EMBL/GenBank/DDBJ whole genome shotgun (WGS) entry which is preliminary data.</text>
</comment>
<dbReference type="Pfam" id="PF01266">
    <property type="entry name" value="DAO"/>
    <property type="match status" value="1"/>
</dbReference>
<dbReference type="RefSeq" id="WP_101300734.1">
    <property type="nucleotide sequence ID" value="NZ_NXGX01000002.1"/>
</dbReference>
<accession>A0A2N3LA46</accession>
<dbReference type="PANTHER" id="PTHR13847">
    <property type="entry name" value="SARCOSINE DEHYDROGENASE-RELATED"/>
    <property type="match status" value="1"/>
</dbReference>
<proteinExistence type="predicted"/>
<dbReference type="Gene3D" id="3.50.50.60">
    <property type="entry name" value="FAD/NAD(P)-binding domain"/>
    <property type="match status" value="1"/>
</dbReference>
<dbReference type="SUPFAM" id="SSF51905">
    <property type="entry name" value="FAD/NAD(P)-binding domain"/>
    <property type="match status" value="1"/>
</dbReference>
<feature type="domain" description="FAD dependent oxidoreductase" evidence="2">
    <location>
        <begin position="5"/>
        <end position="350"/>
    </location>
</feature>
<organism evidence="3 4">
    <name type="scientific">Thalassospira lohafexi</name>
    <dbReference type="NCBI Taxonomy" id="744227"/>
    <lineage>
        <taxon>Bacteria</taxon>
        <taxon>Pseudomonadati</taxon>
        <taxon>Pseudomonadota</taxon>
        <taxon>Alphaproteobacteria</taxon>
        <taxon>Rhodospirillales</taxon>
        <taxon>Thalassospiraceae</taxon>
        <taxon>Thalassospira</taxon>
    </lineage>
</organism>
<evidence type="ECO:0000259" key="2">
    <source>
        <dbReference type="Pfam" id="PF01266"/>
    </source>
</evidence>
<dbReference type="GO" id="GO:0005737">
    <property type="term" value="C:cytoplasm"/>
    <property type="evidence" value="ECO:0007669"/>
    <property type="project" value="TreeGrafter"/>
</dbReference>
<evidence type="ECO:0000256" key="1">
    <source>
        <dbReference type="ARBA" id="ARBA00023002"/>
    </source>
</evidence>
<protein>
    <submittedName>
        <fullName evidence="3">FAD-dependent oxidoreductase</fullName>
    </submittedName>
</protein>
<dbReference type="InterPro" id="IPR036188">
    <property type="entry name" value="FAD/NAD-bd_sf"/>
</dbReference>
<evidence type="ECO:0000313" key="3">
    <source>
        <dbReference type="EMBL" id="PKR59662.1"/>
    </source>
</evidence>
<dbReference type="PRINTS" id="PR00469">
    <property type="entry name" value="PNDRDTASEII"/>
</dbReference>
<sequence length="381" mass="40372">MTHSDILIIGGGIAGMSAAFFLAKAGKSVTVLEREDQPGYHSTGRSAALYSETYGPKIIRKMSTASRDFFITPPDGFTDHPILTPRGIIMTAAPGEEAKLDEILTEGRANGANFVSLTPAELKEIIPVINTDLIASAAHETDAMDIDVHALHWGFIRQFKSLGGTLITKADVCAISKTDGTWQVTLGNGQTHSGDIIVNAAGAWVDDIATKAGVKPLGITPKRRTAVMVDLPSDVNAHGWPLVASLDESLYFKEDAGRLLVSPADTTPTEPHDVQPEELDIAITIDRLMTATSIEVRRPGESWAGLRSFFADGDPVSAFDPADGSFYWLAGQGGYGIQTAPAMGEYAASLICGGGIPVHMEKLGITEDALSATRPSLVTGK</sequence>
<evidence type="ECO:0000313" key="4">
    <source>
        <dbReference type="Proteomes" id="UP000233332"/>
    </source>
</evidence>
<gene>
    <name evidence="3" type="ORF">COO92_06480</name>
</gene>
<dbReference type="Proteomes" id="UP000233332">
    <property type="component" value="Unassembled WGS sequence"/>
</dbReference>
<dbReference type="AlphaFoldDB" id="A0A2N3LA46"/>
<dbReference type="InterPro" id="IPR006076">
    <property type="entry name" value="FAD-dep_OxRdtase"/>
</dbReference>
<dbReference type="EMBL" id="NXGX01000002">
    <property type="protein sequence ID" value="PKR59662.1"/>
    <property type="molecule type" value="Genomic_DNA"/>
</dbReference>